<evidence type="ECO:0008006" key="6">
    <source>
        <dbReference type="Google" id="ProtNLM"/>
    </source>
</evidence>
<dbReference type="InterPro" id="IPR032710">
    <property type="entry name" value="NTF2-like_dom_sf"/>
</dbReference>
<evidence type="ECO:0000256" key="1">
    <source>
        <dbReference type="ARBA" id="ARBA00022801"/>
    </source>
</evidence>
<dbReference type="PANTHER" id="PTHR43283">
    <property type="entry name" value="BETA-LACTAMASE-RELATED"/>
    <property type="match status" value="1"/>
</dbReference>
<dbReference type="SUPFAM" id="SSF56601">
    <property type="entry name" value="beta-lactamase/transpeptidase-like"/>
    <property type="match status" value="1"/>
</dbReference>
<dbReference type="RefSeq" id="WP_183818184.1">
    <property type="nucleotide sequence ID" value="NZ_JACHOB010000004.1"/>
</dbReference>
<dbReference type="GO" id="GO:0016787">
    <property type="term" value="F:hydrolase activity"/>
    <property type="evidence" value="ECO:0007669"/>
    <property type="project" value="UniProtKB-KW"/>
</dbReference>
<evidence type="ECO:0000259" key="2">
    <source>
        <dbReference type="Pfam" id="PF00144"/>
    </source>
</evidence>
<dbReference type="Gene3D" id="3.10.450.50">
    <property type="match status" value="1"/>
</dbReference>
<evidence type="ECO:0000259" key="3">
    <source>
        <dbReference type="Pfam" id="PF14534"/>
    </source>
</evidence>
<dbReference type="AlphaFoldDB" id="A0A840I5T4"/>
<dbReference type="InterPro" id="IPR027843">
    <property type="entry name" value="DUF4440"/>
</dbReference>
<protein>
    <recommendedName>
        <fullName evidence="6">DUF4440 domain-containing protein</fullName>
    </recommendedName>
</protein>
<keyword evidence="5" id="KW-1185">Reference proteome</keyword>
<feature type="domain" description="DUF4440" evidence="3">
    <location>
        <begin position="31"/>
        <end position="144"/>
    </location>
</feature>
<dbReference type="InterPro" id="IPR001466">
    <property type="entry name" value="Beta-lactam-related"/>
</dbReference>
<feature type="domain" description="Beta-lactamase-related" evidence="2">
    <location>
        <begin position="190"/>
        <end position="286"/>
    </location>
</feature>
<proteinExistence type="predicted"/>
<organism evidence="4 5">
    <name type="scientific">Parvularcula dongshanensis</name>
    <dbReference type="NCBI Taxonomy" id="1173995"/>
    <lineage>
        <taxon>Bacteria</taxon>
        <taxon>Pseudomonadati</taxon>
        <taxon>Pseudomonadota</taxon>
        <taxon>Alphaproteobacteria</taxon>
        <taxon>Parvularculales</taxon>
        <taxon>Parvularculaceae</taxon>
        <taxon>Parvularcula</taxon>
    </lineage>
</organism>
<dbReference type="EMBL" id="JACHOB010000004">
    <property type="protein sequence ID" value="MBB4659508.1"/>
    <property type="molecule type" value="Genomic_DNA"/>
</dbReference>
<evidence type="ECO:0000313" key="4">
    <source>
        <dbReference type="EMBL" id="MBB4659508.1"/>
    </source>
</evidence>
<accession>A0A840I5T4</accession>
<dbReference type="InterPro" id="IPR012338">
    <property type="entry name" value="Beta-lactam/transpept-like"/>
</dbReference>
<sequence>MLILLAAAALLQTLSEADLRDQILTADNVLFERAFNACDLEALHDILLPDAEMIHDQSGMNRGREAFMRPVRENICNGGPKKPIRRRIYESTEIYPLYQDGQLYGAIQRGQHEFFLREEGQPLLLTNRARYSTVWLLTDNGWKLKTALSWDHLNPIENGPLDADVLTAGFDGEDEFSRLLLAHDIMAENVATVRGGALTEERAMGLAAPGRPAATDTIYNVASLAKPVSALLALRLVDTGLLGLDEPLAPYWTDPDLEGSPFAKEVTARHVLSHTSGLPNWRYLDEGGGGGDCGS</sequence>
<dbReference type="InterPro" id="IPR050789">
    <property type="entry name" value="Diverse_Enzym_Activities"/>
</dbReference>
<comment type="caution">
    <text evidence="4">The sequence shown here is derived from an EMBL/GenBank/DDBJ whole genome shotgun (WGS) entry which is preliminary data.</text>
</comment>
<name>A0A840I5T4_9PROT</name>
<dbReference type="Gene3D" id="3.40.710.10">
    <property type="entry name" value="DD-peptidase/beta-lactamase superfamily"/>
    <property type="match status" value="1"/>
</dbReference>
<dbReference type="PANTHER" id="PTHR43283:SF11">
    <property type="entry name" value="BETA-LACTAMASE-RELATED DOMAIN-CONTAINING PROTEIN"/>
    <property type="match status" value="1"/>
</dbReference>
<evidence type="ECO:0000313" key="5">
    <source>
        <dbReference type="Proteomes" id="UP000563524"/>
    </source>
</evidence>
<dbReference type="SUPFAM" id="SSF54427">
    <property type="entry name" value="NTF2-like"/>
    <property type="match status" value="1"/>
</dbReference>
<dbReference type="Proteomes" id="UP000563524">
    <property type="component" value="Unassembled WGS sequence"/>
</dbReference>
<reference evidence="4 5" key="1">
    <citation type="submission" date="2020-08" db="EMBL/GenBank/DDBJ databases">
        <title>Genomic Encyclopedia of Type Strains, Phase IV (KMG-IV): sequencing the most valuable type-strain genomes for metagenomic binning, comparative biology and taxonomic classification.</title>
        <authorList>
            <person name="Goeker M."/>
        </authorList>
    </citation>
    <scope>NUCLEOTIDE SEQUENCE [LARGE SCALE GENOMIC DNA]</scope>
    <source>
        <strain evidence="4 5">DSM 102850</strain>
    </source>
</reference>
<dbReference type="Pfam" id="PF14534">
    <property type="entry name" value="DUF4440"/>
    <property type="match status" value="1"/>
</dbReference>
<dbReference type="Pfam" id="PF00144">
    <property type="entry name" value="Beta-lactamase"/>
    <property type="match status" value="1"/>
</dbReference>
<keyword evidence="1" id="KW-0378">Hydrolase</keyword>
<gene>
    <name evidence="4" type="ORF">GGQ59_002045</name>
</gene>